<dbReference type="Pfam" id="PF25948">
    <property type="entry name" value="DUF7986"/>
    <property type="match status" value="1"/>
</dbReference>
<dbReference type="EMBL" id="RBLI01000001">
    <property type="protein sequence ID" value="RKS51252.1"/>
    <property type="molecule type" value="Genomic_DNA"/>
</dbReference>
<dbReference type="InterPro" id="IPR058292">
    <property type="entry name" value="DUF7986"/>
</dbReference>
<accession>A0AAE6NZM4</accession>
<dbReference type="Proteomes" id="UP000273626">
    <property type="component" value="Unassembled WGS sequence"/>
</dbReference>
<evidence type="ECO:0008006" key="5">
    <source>
        <dbReference type="Google" id="ProtNLM"/>
    </source>
</evidence>
<evidence type="ECO:0000313" key="1">
    <source>
        <dbReference type="EMBL" id="QFG38237.1"/>
    </source>
</evidence>
<evidence type="ECO:0000313" key="2">
    <source>
        <dbReference type="EMBL" id="RKS51252.1"/>
    </source>
</evidence>
<reference evidence="1 4" key="2">
    <citation type="submission" date="2019-01" db="EMBL/GenBank/DDBJ databases">
        <title>Complete Genome Sequence and Annotation of the Paracoccus pantotrophus type strain DSM 2944.</title>
        <authorList>
            <person name="Bockwoldt J.A."/>
            <person name="Zimmermann M."/>
            <person name="Tiso T."/>
            <person name="Blank L.M."/>
        </authorList>
    </citation>
    <scope>NUCLEOTIDE SEQUENCE [LARGE SCALE GENOMIC DNA]</scope>
    <source>
        <strain evidence="1 4">DSM 2944</strain>
    </source>
</reference>
<evidence type="ECO:0000313" key="3">
    <source>
        <dbReference type="Proteomes" id="UP000273626"/>
    </source>
</evidence>
<keyword evidence="3" id="KW-1185">Reference proteome</keyword>
<gene>
    <name evidence="2" type="ORF">BDE18_0492</name>
    <name evidence="1" type="ORF">ESD82_19555</name>
</gene>
<dbReference type="AlphaFoldDB" id="A0AAE6NZM4"/>
<organism evidence="1 4">
    <name type="scientific">Paracoccus pantotrophus</name>
    <name type="common">Thiosphaera pantotropha</name>
    <dbReference type="NCBI Taxonomy" id="82367"/>
    <lineage>
        <taxon>Bacteria</taxon>
        <taxon>Pseudomonadati</taxon>
        <taxon>Pseudomonadota</taxon>
        <taxon>Alphaproteobacteria</taxon>
        <taxon>Rhodobacterales</taxon>
        <taxon>Paracoccaceae</taxon>
        <taxon>Paracoccus</taxon>
    </lineage>
</organism>
<dbReference type="Proteomes" id="UP000326453">
    <property type="component" value="Chromosome 1"/>
</dbReference>
<dbReference type="EMBL" id="CP044426">
    <property type="protein sequence ID" value="QFG38237.1"/>
    <property type="molecule type" value="Genomic_DNA"/>
</dbReference>
<dbReference type="KEGG" id="ppan:ESD82_19555"/>
<proteinExistence type="predicted"/>
<dbReference type="RefSeq" id="WP_028710953.1">
    <property type="nucleotide sequence ID" value="NZ_CP038203.1"/>
</dbReference>
<evidence type="ECO:0000313" key="4">
    <source>
        <dbReference type="Proteomes" id="UP000326453"/>
    </source>
</evidence>
<name>A0AAE6NZM4_PARPN</name>
<protein>
    <recommendedName>
        <fullName evidence="5">DUF2384 domain-containing protein</fullName>
    </recommendedName>
</protein>
<reference evidence="2 3" key="1">
    <citation type="submission" date="2018-10" db="EMBL/GenBank/DDBJ databases">
        <title>Genomic Encyclopedia of Archaeal and Bacterial Type Strains, Phase II (KMG-II): from individual species to whole genera.</title>
        <authorList>
            <person name="Goeker M."/>
        </authorList>
    </citation>
    <scope>NUCLEOTIDE SEQUENCE [LARGE SCALE GENOMIC DNA]</scope>
    <source>
        <strain evidence="3">ATCC 35512 / DSM 2944 / CIP 106514 / LMD 82.5 / NBRC 102493 / NCCB 82005 / GB17</strain>
        <strain evidence="2">DSM 2944</strain>
    </source>
</reference>
<sequence length="450" mass="49736">MKDSHDLSGLIRFAETDATWRPRLAKVVDEHLLPALEEFEIDFEDLAELLGEQLPWTLWGCAFEDFISRRYGKHGLSVVDAYLARGKGREGAAAREYMLGLRDAWASLYEVSEVIPGQSMKLRDLIAGTAPVTVTEHSATQSLNIWDRIAARVVPVGDHHVISGGLLIYPAAASELLFDGLRQVLKLKRGQDPKLVPEKLQGCAPLFSNAWLFSQLPGLLDPQMPDLTNTDGDDLLFCELRFPFTKGVQQAQIADMLDRMPELESCGAKTWDWLAATTRRKPGKSGGLVIGSFVDGGTVLGTITLKGKALLLNVNSRERAERGKAMIQAVAGKLLRPPLTAIQTAQQVMRDQQSQGDGRQSDGEDLPPELAREVLAEFLDNHYHAILDQPVPVLGDKTPRQAVRSAAGRKKVVDWLKHLENGSARQPGTPMANYDFSWMWDALGLMSERQ</sequence>
<dbReference type="GeneID" id="51372794"/>